<evidence type="ECO:0000313" key="5">
    <source>
        <dbReference type="RefSeq" id="XP_035676247.1"/>
    </source>
</evidence>
<dbReference type="InterPro" id="IPR050541">
    <property type="entry name" value="LRR_TM_domain-containing"/>
</dbReference>
<dbReference type="InterPro" id="IPR032675">
    <property type="entry name" value="LRR_dom_sf"/>
</dbReference>
<dbReference type="Pfam" id="PF13855">
    <property type="entry name" value="LRR_8"/>
    <property type="match status" value="4"/>
</dbReference>
<dbReference type="SMART" id="SM00365">
    <property type="entry name" value="LRR_SD22"/>
    <property type="match status" value="4"/>
</dbReference>
<dbReference type="FunFam" id="3.80.10.10:FF:000732">
    <property type="entry name" value="GD11101"/>
    <property type="match status" value="1"/>
</dbReference>
<reference evidence="4" key="1">
    <citation type="journal article" date="2020" name="Nat. Ecol. Evol.">
        <title>Deeply conserved synteny resolves early events in vertebrate evolution.</title>
        <authorList>
            <person name="Simakov O."/>
            <person name="Marletaz F."/>
            <person name="Yue J.X."/>
            <person name="O'Connell B."/>
            <person name="Jenkins J."/>
            <person name="Brandt A."/>
            <person name="Calef R."/>
            <person name="Tung C.H."/>
            <person name="Huang T.K."/>
            <person name="Schmutz J."/>
            <person name="Satoh N."/>
            <person name="Yu J.K."/>
            <person name="Putnam N.H."/>
            <person name="Green R.E."/>
            <person name="Rokhsar D.S."/>
        </authorList>
    </citation>
    <scope>NUCLEOTIDE SEQUENCE [LARGE SCALE GENOMIC DNA]</scope>
    <source>
        <strain evidence="4">S238N-H82</strain>
    </source>
</reference>
<dbReference type="Proteomes" id="UP000001554">
    <property type="component" value="Chromosome 5"/>
</dbReference>
<dbReference type="InterPro" id="IPR001611">
    <property type="entry name" value="Leu-rich_rpt"/>
</dbReference>
<keyword evidence="1" id="KW-0433">Leucine-rich repeat</keyword>
<gene>
    <name evidence="5" type="primary">LOC118415644</name>
</gene>
<protein>
    <submittedName>
        <fullName evidence="5">Slit homolog 3 protein-like</fullName>
    </submittedName>
</protein>
<evidence type="ECO:0000256" key="2">
    <source>
        <dbReference type="ARBA" id="ARBA00022737"/>
    </source>
</evidence>
<feature type="signal peptide" evidence="3">
    <location>
        <begin position="1"/>
        <end position="28"/>
    </location>
</feature>
<keyword evidence="2" id="KW-0677">Repeat</keyword>
<dbReference type="SMART" id="SM00369">
    <property type="entry name" value="LRR_TYP"/>
    <property type="match status" value="11"/>
</dbReference>
<dbReference type="GeneID" id="118415644"/>
<dbReference type="AlphaFoldDB" id="A0A9J7MPX4"/>
<evidence type="ECO:0000256" key="3">
    <source>
        <dbReference type="SAM" id="SignalP"/>
    </source>
</evidence>
<evidence type="ECO:0000313" key="4">
    <source>
        <dbReference type="Proteomes" id="UP000001554"/>
    </source>
</evidence>
<dbReference type="InterPro" id="IPR003591">
    <property type="entry name" value="Leu-rich_rpt_typical-subtyp"/>
</dbReference>
<keyword evidence="4" id="KW-1185">Reference proteome</keyword>
<feature type="chain" id="PRO_5039938433" evidence="3">
    <location>
        <begin position="29"/>
        <end position="625"/>
    </location>
</feature>
<dbReference type="KEGG" id="bfo:118415644"/>
<accession>A0A9J7MPX4</accession>
<keyword evidence="3" id="KW-0732">Signal</keyword>
<proteinExistence type="predicted"/>
<dbReference type="PANTHER" id="PTHR24369">
    <property type="entry name" value="ANTIGEN BSP, PUTATIVE-RELATED"/>
    <property type="match status" value="1"/>
</dbReference>
<dbReference type="Pfam" id="PF13516">
    <property type="entry name" value="LRR_6"/>
    <property type="match status" value="1"/>
</dbReference>
<dbReference type="RefSeq" id="XP_035676247.1">
    <property type="nucleotide sequence ID" value="XM_035820354.1"/>
</dbReference>
<dbReference type="PROSITE" id="PS51450">
    <property type="entry name" value="LRR"/>
    <property type="match status" value="2"/>
</dbReference>
<evidence type="ECO:0000256" key="1">
    <source>
        <dbReference type="ARBA" id="ARBA00022614"/>
    </source>
</evidence>
<organism evidence="4 5">
    <name type="scientific">Branchiostoma floridae</name>
    <name type="common">Florida lancelet</name>
    <name type="synonym">Amphioxus</name>
    <dbReference type="NCBI Taxonomy" id="7739"/>
    <lineage>
        <taxon>Eukaryota</taxon>
        <taxon>Metazoa</taxon>
        <taxon>Chordata</taxon>
        <taxon>Cephalochordata</taxon>
        <taxon>Leptocardii</taxon>
        <taxon>Amphioxiformes</taxon>
        <taxon>Branchiostomatidae</taxon>
        <taxon>Branchiostoma</taxon>
    </lineage>
</organism>
<dbReference type="GO" id="GO:0005886">
    <property type="term" value="C:plasma membrane"/>
    <property type="evidence" value="ECO:0000318"/>
    <property type="project" value="GO_Central"/>
</dbReference>
<dbReference type="OrthoDB" id="6160824at2759"/>
<dbReference type="PANTHER" id="PTHR24369:SF216">
    <property type="entry name" value="CD180 MOLECULE"/>
    <property type="match status" value="1"/>
</dbReference>
<dbReference type="Gene3D" id="3.80.10.10">
    <property type="entry name" value="Ribonuclease Inhibitor"/>
    <property type="match status" value="4"/>
</dbReference>
<sequence length="625" mass="70367">MAVSKMTLLAAHLAVLSIVIIQQGRVRGQPLPPVCQVWSSTTVVCRGVYPWGKLTQSTLTQVPPGIPKSVVTLDLSLNEIRTLHRGSFTGLKNLTYLDLSDTDLSTIEPGAFAGLENLERLIISKASTEYPFSLQNGQVFKGLSNLRYLDLSVNFVNDLSDHSFDYLTSLEEAKIVELYWGPVEDRNTTIERISNGSGFLQRNLLWAPLTKLKTLRLYYLRRASDLFFGPVFGNMPNLETLQINSSDRNSFDVQMFQPLLSTLKHLMLQINRITLHIQPGLLGLFTNLQTLEFPKWVPFSYISDVLPELNATQIQELTFAMRGIDTMTPDTLAAIKGLTNLKALSLRSVQAVEPNGFANFSYLHRLRLTEGSLETLPNMAFNGLSALTHLDMRHNHISYLPLGVFEGLSSLDHIDLSNNQLDTSEAQLPQTLDYLDLSQNNFNNDVSSWHLRRCFNPISVNFEGVKLVRYLNMSYNKLVFVDIACFPGSVVVLDLQHNGIYQFRGIGINVVFAIPSLRYLDLSHNDIKSSWPDVRIPKTTLETLKMDNNAINGVNWGNTGGLVRLETLTLSHNHIRIIGRGDFQMLVQLTHLDLSHNEINTVRPSAFRGLSRLQILDLVTTRYRI</sequence>
<reference evidence="5" key="2">
    <citation type="submission" date="2025-08" db="UniProtKB">
        <authorList>
            <consortium name="RefSeq"/>
        </authorList>
    </citation>
    <scope>IDENTIFICATION</scope>
    <source>
        <strain evidence="5">S238N-H82</strain>
        <tissue evidence="5">Testes</tissue>
    </source>
</reference>
<name>A0A9J7MPX4_BRAFL</name>
<dbReference type="SUPFAM" id="SSF52058">
    <property type="entry name" value="L domain-like"/>
    <property type="match status" value="2"/>
</dbReference>